<feature type="transmembrane region" description="Helical" evidence="1">
    <location>
        <begin position="25"/>
        <end position="43"/>
    </location>
</feature>
<dbReference type="Proteomes" id="UP000655044">
    <property type="component" value="Unassembled WGS sequence"/>
</dbReference>
<comment type="caution">
    <text evidence="2">The sequence shown here is derived from an EMBL/GenBank/DDBJ whole genome shotgun (WGS) entry which is preliminary data.</text>
</comment>
<organism evidence="2 3">
    <name type="scientific">Planobispora rosea</name>
    <dbReference type="NCBI Taxonomy" id="35762"/>
    <lineage>
        <taxon>Bacteria</taxon>
        <taxon>Bacillati</taxon>
        <taxon>Actinomycetota</taxon>
        <taxon>Actinomycetes</taxon>
        <taxon>Streptosporangiales</taxon>
        <taxon>Streptosporangiaceae</taxon>
        <taxon>Planobispora</taxon>
    </lineage>
</organism>
<reference evidence="2" key="1">
    <citation type="submission" date="2021-01" db="EMBL/GenBank/DDBJ databases">
        <title>Whole genome shotgun sequence of Planobispora rosea NBRC 15558.</title>
        <authorList>
            <person name="Komaki H."/>
            <person name="Tamura T."/>
        </authorList>
    </citation>
    <scope>NUCLEOTIDE SEQUENCE</scope>
    <source>
        <strain evidence="2">NBRC 15558</strain>
    </source>
</reference>
<evidence type="ECO:0000313" key="2">
    <source>
        <dbReference type="EMBL" id="GIH86094.1"/>
    </source>
</evidence>
<dbReference type="AlphaFoldDB" id="A0A8J3S6W4"/>
<dbReference type="RefSeq" id="WP_068921310.1">
    <property type="nucleotide sequence ID" value="NZ_BMQP01000023.1"/>
</dbReference>
<gene>
    <name evidence="2" type="ORF">Pro02_45020</name>
</gene>
<protein>
    <submittedName>
        <fullName evidence="2">Uncharacterized protein</fullName>
    </submittedName>
</protein>
<keyword evidence="3" id="KW-1185">Reference proteome</keyword>
<keyword evidence="1" id="KW-0472">Membrane</keyword>
<accession>A0A8J3S6W4</accession>
<dbReference type="EMBL" id="BOOI01000042">
    <property type="protein sequence ID" value="GIH86094.1"/>
    <property type="molecule type" value="Genomic_DNA"/>
</dbReference>
<dbReference type="OrthoDB" id="3536534at2"/>
<name>A0A8J3S6W4_PLARO</name>
<evidence type="ECO:0000313" key="3">
    <source>
        <dbReference type="Proteomes" id="UP000655044"/>
    </source>
</evidence>
<evidence type="ECO:0000256" key="1">
    <source>
        <dbReference type="SAM" id="Phobius"/>
    </source>
</evidence>
<proteinExistence type="predicted"/>
<keyword evidence="1" id="KW-1133">Transmembrane helix</keyword>
<keyword evidence="1" id="KW-0812">Transmembrane</keyword>
<sequence length="190" mass="20391">MTSVQIPEIRDSGAGTLTRRDRRRFTVAGCAGLVLVAMGLLLWQAGVPVPRFSASTGGHQEKIPDSGSEWSDPLLVQEERTVVNDGFLPVTVEALTAHGRGLAPSSVTARDGRGFPRVLGAGEELPVMIDYAVTDCGTAVETIGLRVRVERWWGTAEVEVPLAEEDSLWSTTPVASACEHAEHMAERSGR</sequence>